<protein>
    <submittedName>
        <fullName evidence="2">Uncharacterized protein</fullName>
    </submittedName>
</protein>
<dbReference type="EMBL" id="KV425558">
    <property type="protein sequence ID" value="KZT28254.1"/>
    <property type="molecule type" value="Genomic_DNA"/>
</dbReference>
<gene>
    <name evidence="2" type="ORF">NEOLEDRAFT_1129603</name>
</gene>
<evidence type="ECO:0000256" key="1">
    <source>
        <dbReference type="SAM" id="SignalP"/>
    </source>
</evidence>
<dbReference type="InParanoid" id="A0A165UJA8"/>
<evidence type="ECO:0000313" key="3">
    <source>
        <dbReference type="Proteomes" id="UP000076761"/>
    </source>
</evidence>
<evidence type="ECO:0000313" key="2">
    <source>
        <dbReference type="EMBL" id="KZT28254.1"/>
    </source>
</evidence>
<keyword evidence="3" id="KW-1185">Reference proteome</keyword>
<feature type="chain" id="PRO_5007867650" evidence="1">
    <location>
        <begin position="24"/>
        <end position="104"/>
    </location>
</feature>
<feature type="signal peptide" evidence="1">
    <location>
        <begin position="1"/>
        <end position="23"/>
    </location>
</feature>
<keyword evidence="1" id="KW-0732">Signal</keyword>
<dbReference type="AlphaFoldDB" id="A0A165UJA8"/>
<accession>A0A165UJA8</accession>
<dbReference type="Proteomes" id="UP000076761">
    <property type="component" value="Unassembled WGS sequence"/>
</dbReference>
<proteinExistence type="predicted"/>
<name>A0A165UJA8_9AGAM</name>
<organism evidence="2 3">
    <name type="scientific">Neolentinus lepideus HHB14362 ss-1</name>
    <dbReference type="NCBI Taxonomy" id="1314782"/>
    <lineage>
        <taxon>Eukaryota</taxon>
        <taxon>Fungi</taxon>
        <taxon>Dikarya</taxon>
        <taxon>Basidiomycota</taxon>
        <taxon>Agaricomycotina</taxon>
        <taxon>Agaricomycetes</taxon>
        <taxon>Gloeophyllales</taxon>
        <taxon>Gloeophyllaceae</taxon>
        <taxon>Neolentinus</taxon>
    </lineage>
</organism>
<sequence>MLFKDFRPMCLVTLLALAGAVSAEICLAITCPPSFTSGTTTYQLTNEVPGVVGIPVFCGYDEDPAAAGPGVFDVSCFYDIQGSILTDGSSTICPATVSPPYCIL</sequence>
<reference evidence="2 3" key="1">
    <citation type="journal article" date="2016" name="Mol. Biol. Evol.">
        <title>Comparative Genomics of Early-Diverging Mushroom-Forming Fungi Provides Insights into the Origins of Lignocellulose Decay Capabilities.</title>
        <authorList>
            <person name="Nagy L.G."/>
            <person name="Riley R."/>
            <person name="Tritt A."/>
            <person name="Adam C."/>
            <person name="Daum C."/>
            <person name="Floudas D."/>
            <person name="Sun H."/>
            <person name="Yadav J.S."/>
            <person name="Pangilinan J."/>
            <person name="Larsson K.H."/>
            <person name="Matsuura K."/>
            <person name="Barry K."/>
            <person name="Labutti K."/>
            <person name="Kuo R."/>
            <person name="Ohm R.A."/>
            <person name="Bhattacharya S.S."/>
            <person name="Shirouzu T."/>
            <person name="Yoshinaga Y."/>
            <person name="Martin F.M."/>
            <person name="Grigoriev I.V."/>
            <person name="Hibbett D.S."/>
        </authorList>
    </citation>
    <scope>NUCLEOTIDE SEQUENCE [LARGE SCALE GENOMIC DNA]</scope>
    <source>
        <strain evidence="2 3">HHB14362 ss-1</strain>
    </source>
</reference>